<evidence type="ECO:0000256" key="4">
    <source>
        <dbReference type="ARBA" id="ARBA00022842"/>
    </source>
</evidence>
<keyword evidence="2 10" id="KW-0479">Metal-binding</keyword>
<evidence type="ECO:0000256" key="10">
    <source>
        <dbReference type="PIRSR" id="PIRSR601019-2"/>
    </source>
</evidence>
<evidence type="ECO:0000313" key="11">
    <source>
        <dbReference type="EMBL" id="KAJ3044029.1"/>
    </source>
</evidence>
<dbReference type="PROSITE" id="PS51882">
    <property type="entry name" value="G_ALPHA"/>
    <property type="match status" value="1"/>
</dbReference>
<dbReference type="GO" id="GO:0046872">
    <property type="term" value="F:metal ion binding"/>
    <property type="evidence" value="ECO:0007669"/>
    <property type="project" value="UniProtKB-KW"/>
</dbReference>
<dbReference type="InterPro" id="IPR001019">
    <property type="entry name" value="Gprotein_alpha_su"/>
</dbReference>
<dbReference type="Gene3D" id="3.40.50.300">
    <property type="entry name" value="P-loop containing nucleotide triphosphate hydrolases"/>
    <property type="match status" value="1"/>
</dbReference>
<dbReference type="GO" id="GO:0005525">
    <property type="term" value="F:GTP binding"/>
    <property type="evidence" value="ECO:0007669"/>
    <property type="project" value="UniProtKB-KW"/>
</dbReference>
<sequence>MTTAVTESIVSINRITYRIYDVAGHRGMRHAWANYFEDARAVIFVVAISSYDQCLAEDPTVNRMKDAMQLFAAVCNHPLFAETSVILLLNKIDIFRRKIKVKAIDEVFKDYKGGSDYTQATSYFARIFVKLNKHPDKQIYTHLTWATDTKQTKVVLAAVTDTVQRIALRMAG</sequence>
<dbReference type="GO" id="GO:0007188">
    <property type="term" value="P:adenylate cyclase-modulating G protein-coupled receptor signaling pathway"/>
    <property type="evidence" value="ECO:0007669"/>
    <property type="project" value="TreeGrafter"/>
</dbReference>
<keyword evidence="8" id="KW-0449">Lipoprotein</keyword>
<evidence type="ECO:0000256" key="6">
    <source>
        <dbReference type="ARBA" id="ARBA00023139"/>
    </source>
</evidence>
<feature type="non-terminal residue" evidence="11">
    <location>
        <position position="172"/>
    </location>
</feature>
<dbReference type="GO" id="GO:0005737">
    <property type="term" value="C:cytoplasm"/>
    <property type="evidence" value="ECO:0007669"/>
    <property type="project" value="TreeGrafter"/>
</dbReference>
<dbReference type="Proteomes" id="UP001212841">
    <property type="component" value="Unassembled WGS sequence"/>
</dbReference>
<keyword evidence="6" id="KW-0564">Palmitate</keyword>
<dbReference type="EMBL" id="JADGJD010001321">
    <property type="protein sequence ID" value="KAJ3044029.1"/>
    <property type="molecule type" value="Genomic_DNA"/>
</dbReference>
<evidence type="ECO:0000256" key="1">
    <source>
        <dbReference type="ARBA" id="ARBA00022707"/>
    </source>
</evidence>
<evidence type="ECO:0000256" key="5">
    <source>
        <dbReference type="ARBA" id="ARBA00023134"/>
    </source>
</evidence>
<keyword evidence="7" id="KW-0807">Transducer</keyword>
<evidence type="ECO:0000256" key="9">
    <source>
        <dbReference type="PIRSR" id="PIRSR601019-1"/>
    </source>
</evidence>
<dbReference type="FunFam" id="3.40.50.300:FF:003800">
    <property type="entry name" value="Guanine nucleotide-binding protein G(k) subunit alpha"/>
    <property type="match status" value="1"/>
</dbReference>
<accession>A0AAD5S486</accession>
<gene>
    <name evidence="11" type="primary">GPA1_1</name>
    <name evidence="11" type="ORF">HK097_001612</name>
</gene>
<dbReference type="GO" id="GO:0005834">
    <property type="term" value="C:heterotrimeric G-protein complex"/>
    <property type="evidence" value="ECO:0007669"/>
    <property type="project" value="TreeGrafter"/>
</dbReference>
<keyword evidence="4 10" id="KW-0460">Magnesium</keyword>
<feature type="binding site" evidence="10">
    <location>
        <position position="2"/>
    </location>
    <ligand>
        <name>Mg(2+)</name>
        <dbReference type="ChEBI" id="CHEBI:18420"/>
    </ligand>
</feature>
<evidence type="ECO:0000313" key="12">
    <source>
        <dbReference type="Proteomes" id="UP001212841"/>
    </source>
</evidence>
<keyword evidence="5 9" id="KW-0342">GTP-binding</keyword>
<evidence type="ECO:0000256" key="3">
    <source>
        <dbReference type="ARBA" id="ARBA00022741"/>
    </source>
</evidence>
<feature type="binding site" evidence="9">
    <location>
        <position position="146"/>
    </location>
    <ligand>
        <name>GTP</name>
        <dbReference type="ChEBI" id="CHEBI:37565"/>
    </ligand>
</feature>
<comment type="caution">
    <text evidence="11">The sequence shown here is derived from an EMBL/GenBank/DDBJ whole genome shotgun (WGS) entry which is preliminary data.</text>
</comment>
<dbReference type="InterPro" id="IPR027417">
    <property type="entry name" value="P-loop_NTPase"/>
</dbReference>
<keyword evidence="12" id="KW-1185">Reference proteome</keyword>
<dbReference type="PANTHER" id="PTHR10218:SF302">
    <property type="entry name" value="GUANINE NUCLEOTIDE-BINDING PROTEIN ALPHA-5 SUBUNIT"/>
    <property type="match status" value="1"/>
</dbReference>
<reference evidence="11" key="1">
    <citation type="submission" date="2020-05" db="EMBL/GenBank/DDBJ databases">
        <title>Phylogenomic resolution of chytrid fungi.</title>
        <authorList>
            <person name="Stajich J.E."/>
            <person name="Amses K."/>
            <person name="Simmons R."/>
            <person name="Seto K."/>
            <person name="Myers J."/>
            <person name="Bonds A."/>
            <person name="Quandt C.A."/>
            <person name="Barry K."/>
            <person name="Liu P."/>
            <person name="Grigoriev I."/>
            <person name="Longcore J.E."/>
            <person name="James T.Y."/>
        </authorList>
    </citation>
    <scope>NUCLEOTIDE SEQUENCE</scope>
    <source>
        <strain evidence="11">JEL0318</strain>
    </source>
</reference>
<dbReference type="SMART" id="SM00275">
    <property type="entry name" value="G_alpha"/>
    <property type="match status" value="1"/>
</dbReference>
<dbReference type="PRINTS" id="PR00318">
    <property type="entry name" value="GPROTEINA"/>
</dbReference>
<dbReference type="GO" id="GO:0031683">
    <property type="term" value="F:G-protein beta/gamma-subunit complex binding"/>
    <property type="evidence" value="ECO:0007669"/>
    <property type="project" value="InterPro"/>
</dbReference>
<proteinExistence type="predicted"/>
<evidence type="ECO:0000256" key="8">
    <source>
        <dbReference type="ARBA" id="ARBA00023288"/>
    </source>
</evidence>
<feature type="binding site" evidence="9">
    <location>
        <begin position="90"/>
        <end position="93"/>
    </location>
    <ligand>
        <name>GTP</name>
        <dbReference type="ChEBI" id="CHEBI:37565"/>
    </ligand>
</feature>
<keyword evidence="1" id="KW-0519">Myristate</keyword>
<protein>
    <submittedName>
        <fullName evidence="11">Guanine nucleotide-binding protein subunit alpha</fullName>
    </submittedName>
</protein>
<dbReference type="GO" id="GO:0001664">
    <property type="term" value="F:G protein-coupled receptor binding"/>
    <property type="evidence" value="ECO:0007669"/>
    <property type="project" value="TreeGrafter"/>
</dbReference>
<dbReference type="Pfam" id="PF00503">
    <property type="entry name" value="G-alpha"/>
    <property type="match status" value="1"/>
</dbReference>
<dbReference type="SUPFAM" id="SSF52540">
    <property type="entry name" value="P-loop containing nucleoside triphosphate hydrolases"/>
    <property type="match status" value="1"/>
</dbReference>
<organism evidence="11 12">
    <name type="scientific">Rhizophlyctis rosea</name>
    <dbReference type="NCBI Taxonomy" id="64517"/>
    <lineage>
        <taxon>Eukaryota</taxon>
        <taxon>Fungi</taxon>
        <taxon>Fungi incertae sedis</taxon>
        <taxon>Chytridiomycota</taxon>
        <taxon>Chytridiomycota incertae sedis</taxon>
        <taxon>Chytridiomycetes</taxon>
        <taxon>Rhizophlyctidales</taxon>
        <taxon>Rhizophlyctidaceae</taxon>
        <taxon>Rhizophlyctis</taxon>
    </lineage>
</organism>
<name>A0AAD5S486_9FUNG</name>
<evidence type="ECO:0000256" key="7">
    <source>
        <dbReference type="ARBA" id="ARBA00023224"/>
    </source>
</evidence>
<dbReference type="PANTHER" id="PTHR10218">
    <property type="entry name" value="GTP-BINDING PROTEIN ALPHA SUBUNIT"/>
    <property type="match status" value="1"/>
</dbReference>
<dbReference type="GO" id="GO:0003924">
    <property type="term" value="F:GTPase activity"/>
    <property type="evidence" value="ECO:0007669"/>
    <property type="project" value="InterPro"/>
</dbReference>
<evidence type="ECO:0000256" key="2">
    <source>
        <dbReference type="ARBA" id="ARBA00022723"/>
    </source>
</evidence>
<dbReference type="AlphaFoldDB" id="A0AAD5S486"/>
<keyword evidence="3 9" id="KW-0547">Nucleotide-binding</keyword>